<dbReference type="InterPro" id="IPR017871">
    <property type="entry name" value="ABC_transporter-like_CS"/>
</dbReference>
<evidence type="ECO:0000313" key="8">
    <source>
        <dbReference type="EMBL" id="TWD15856.1"/>
    </source>
</evidence>
<dbReference type="Pfam" id="PF00005">
    <property type="entry name" value="ABC_tran"/>
    <property type="match status" value="1"/>
</dbReference>
<dbReference type="Pfam" id="PF03459">
    <property type="entry name" value="TOBE"/>
    <property type="match status" value="1"/>
</dbReference>
<dbReference type="InterPro" id="IPR004606">
    <property type="entry name" value="Mop_domain"/>
</dbReference>
<dbReference type="RefSeq" id="WP_144856861.1">
    <property type="nucleotide sequence ID" value="NZ_BAAAYT010000001.1"/>
</dbReference>
<feature type="domain" description="Mop" evidence="7">
    <location>
        <begin position="280"/>
        <end position="345"/>
    </location>
</feature>
<dbReference type="InterPro" id="IPR005116">
    <property type="entry name" value="Transp-assoc_OB_typ1"/>
</dbReference>
<dbReference type="SUPFAM" id="SSF50331">
    <property type="entry name" value="MOP-like"/>
    <property type="match status" value="1"/>
</dbReference>
<dbReference type="GO" id="GO:0016887">
    <property type="term" value="F:ATP hydrolysis activity"/>
    <property type="evidence" value="ECO:0007669"/>
    <property type="project" value="InterPro"/>
</dbReference>
<dbReference type="InterPro" id="IPR050093">
    <property type="entry name" value="ABC_SmlMolc_Importer"/>
</dbReference>
<accession>A0A560WE30</accession>
<evidence type="ECO:0000256" key="5">
    <source>
        <dbReference type="PROSITE-ProRule" id="PRU01213"/>
    </source>
</evidence>
<dbReference type="PROSITE" id="PS50893">
    <property type="entry name" value="ABC_TRANSPORTER_2"/>
    <property type="match status" value="1"/>
</dbReference>
<feature type="domain" description="ABC transporter" evidence="6">
    <location>
        <begin position="6"/>
        <end position="226"/>
    </location>
</feature>
<evidence type="ECO:0000313" key="9">
    <source>
        <dbReference type="Proteomes" id="UP000315628"/>
    </source>
</evidence>
<dbReference type="AlphaFoldDB" id="A0A560WE30"/>
<evidence type="ECO:0000256" key="2">
    <source>
        <dbReference type="ARBA" id="ARBA00022505"/>
    </source>
</evidence>
<evidence type="ECO:0000256" key="1">
    <source>
        <dbReference type="ARBA" id="ARBA00022448"/>
    </source>
</evidence>
<keyword evidence="2 5" id="KW-0500">Molybdenum</keyword>
<dbReference type="EMBL" id="VIUW01000002">
    <property type="protein sequence ID" value="TWD15856.1"/>
    <property type="molecule type" value="Genomic_DNA"/>
</dbReference>
<dbReference type="InterPro" id="IPR027417">
    <property type="entry name" value="P-loop_NTPase"/>
</dbReference>
<dbReference type="PANTHER" id="PTHR42781:SF4">
    <property type="entry name" value="SPERMIDINE_PUTRESCINE IMPORT ATP-BINDING PROTEIN POTA"/>
    <property type="match status" value="1"/>
</dbReference>
<evidence type="ECO:0000259" key="7">
    <source>
        <dbReference type="PROSITE" id="PS51866"/>
    </source>
</evidence>
<dbReference type="OrthoDB" id="9112331at2"/>
<dbReference type="InterPro" id="IPR008995">
    <property type="entry name" value="Mo/tungstate-bd_C_term_dom"/>
</dbReference>
<dbReference type="InterPro" id="IPR003593">
    <property type="entry name" value="AAA+_ATPase"/>
</dbReference>
<evidence type="ECO:0000259" key="6">
    <source>
        <dbReference type="PROSITE" id="PS50893"/>
    </source>
</evidence>
<dbReference type="Gene3D" id="2.40.50.100">
    <property type="match status" value="1"/>
</dbReference>
<dbReference type="PROSITE" id="PS51866">
    <property type="entry name" value="MOP"/>
    <property type="match status" value="1"/>
</dbReference>
<gene>
    <name evidence="8" type="ORF">FB557_1390</name>
</gene>
<keyword evidence="3" id="KW-0547">Nucleotide-binding</keyword>
<dbReference type="SMART" id="SM00382">
    <property type="entry name" value="AAA"/>
    <property type="match status" value="1"/>
</dbReference>
<evidence type="ECO:0000256" key="3">
    <source>
        <dbReference type="ARBA" id="ARBA00022741"/>
    </source>
</evidence>
<keyword evidence="4 8" id="KW-0067">ATP-binding</keyword>
<sequence length="346" mass="35297">MTGLEVRLDDPDRGVAVDLRVPAGTTTALLGPNGAGKTTVLSAIAGIHHPGTPVRVDGRDLTGLAAHRRGIPLLSQDPLLLPHLTALDNVAFGPAARGRRRGESRRVARDWLERVGAGHLADRPPGELSGGQARRVGLARALATEPSAMILDEPLAALDVDASAELRRVLREALEGVTCVIVTHDVVDVALLADHAVVLVDGRVVEDRPVADLLAAPRTPFAAGLVGTNLVRGVLTSDSTLVTDAGVTIAGVPASGCALGDQVVATFRPDAVAVHTEAPGGSPRNRLSGEVLGIEPAGGSLRLRAGTGAGTLIADVTAGAVAELGLHPGDRVQLTVKATAVAIHPA</sequence>
<reference evidence="8 9" key="1">
    <citation type="submission" date="2019-06" db="EMBL/GenBank/DDBJ databases">
        <title>Sequencing the genomes of 1000 actinobacteria strains.</title>
        <authorList>
            <person name="Klenk H.-P."/>
        </authorList>
    </citation>
    <scope>NUCLEOTIDE SEQUENCE [LARGE SCALE GENOMIC DNA]</scope>
    <source>
        <strain evidence="8 9">DSM 18935</strain>
    </source>
</reference>
<dbReference type="Proteomes" id="UP000315628">
    <property type="component" value="Unassembled WGS sequence"/>
</dbReference>
<keyword evidence="9" id="KW-1185">Reference proteome</keyword>
<keyword evidence="1" id="KW-0813">Transport</keyword>
<dbReference type="PANTHER" id="PTHR42781">
    <property type="entry name" value="SPERMIDINE/PUTRESCINE IMPORT ATP-BINDING PROTEIN POTA"/>
    <property type="match status" value="1"/>
</dbReference>
<dbReference type="SUPFAM" id="SSF52540">
    <property type="entry name" value="P-loop containing nucleoside triphosphate hydrolases"/>
    <property type="match status" value="1"/>
</dbReference>
<organism evidence="8 9">
    <name type="scientific">Marihabitans asiaticum</name>
    <dbReference type="NCBI Taxonomy" id="415218"/>
    <lineage>
        <taxon>Bacteria</taxon>
        <taxon>Bacillati</taxon>
        <taxon>Actinomycetota</taxon>
        <taxon>Actinomycetes</taxon>
        <taxon>Micrococcales</taxon>
        <taxon>Intrasporangiaceae</taxon>
        <taxon>Marihabitans</taxon>
    </lineage>
</organism>
<dbReference type="GO" id="GO:0005524">
    <property type="term" value="F:ATP binding"/>
    <property type="evidence" value="ECO:0007669"/>
    <property type="project" value="UniProtKB-KW"/>
</dbReference>
<dbReference type="Gene3D" id="3.40.50.300">
    <property type="entry name" value="P-loop containing nucleotide triphosphate hydrolases"/>
    <property type="match status" value="1"/>
</dbReference>
<comment type="caution">
    <text evidence="8">The sequence shown here is derived from an EMBL/GenBank/DDBJ whole genome shotgun (WGS) entry which is preliminary data.</text>
</comment>
<protein>
    <submittedName>
        <fullName evidence="8">Molybdate transport system ATP-binding protein</fullName>
    </submittedName>
</protein>
<name>A0A560WE30_9MICO</name>
<proteinExistence type="predicted"/>
<evidence type="ECO:0000256" key="4">
    <source>
        <dbReference type="ARBA" id="ARBA00022840"/>
    </source>
</evidence>
<dbReference type="GO" id="GO:0015689">
    <property type="term" value="P:molybdate ion transport"/>
    <property type="evidence" value="ECO:0007669"/>
    <property type="project" value="InterPro"/>
</dbReference>
<dbReference type="PROSITE" id="PS00211">
    <property type="entry name" value="ABC_TRANSPORTER_1"/>
    <property type="match status" value="1"/>
</dbReference>
<dbReference type="InterPro" id="IPR003439">
    <property type="entry name" value="ABC_transporter-like_ATP-bd"/>
</dbReference>